<sequence length="140" mass="15807">MKLSTAQNHIRYHSAINADQNSGVRCLEVVQYKMDNRWYDDELERNGQYKSQQDKEQLSKRVDAHKQQQQRQKQVEESGSGQVSNPLRNATALADHDQWKALKFGFSSKSGTSKKPTGGAAKKPKVAIAPVFSNDSDEEQ</sequence>
<dbReference type="Proteomes" id="UP001174677">
    <property type="component" value="Chromosome 3"/>
</dbReference>
<evidence type="ECO:0000313" key="3">
    <source>
        <dbReference type="Proteomes" id="UP001174677"/>
    </source>
</evidence>
<organism evidence="2 3">
    <name type="scientific">Hevea brasiliensis</name>
    <name type="common">Para rubber tree</name>
    <name type="synonym">Siphonia brasiliensis</name>
    <dbReference type="NCBI Taxonomy" id="3981"/>
    <lineage>
        <taxon>Eukaryota</taxon>
        <taxon>Viridiplantae</taxon>
        <taxon>Streptophyta</taxon>
        <taxon>Embryophyta</taxon>
        <taxon>Tracheophyta</taxon>
        <taxon>Spermatophyta</taxon>
        <taxon>Magnoliopsida</taxon>
        <taxon>eudicotyledons</taxon>
        <taxon>Gunneridae</taxon>
        <taxon>Pentapetalae</taxon>
        <taxon>rosids</taxon>
        <taxon>fabids</taxon>
        <taxon>Malpighiales</taxon>
        <taxon>Euphorbiaceae</taxon>
        <taxon>Crotonoideae</taxon>
        <taxon>Micrandreae</taxon>
        <taxon>Hevea</taxon>
    </lineage>
</organism>
<feature type="compositionally biased region" description="Low complexity" evidence="1">
    <location>
        <begin position="103"/>
        <end position="131"/>
    </location>
</feature>
<accession>A0ABQ9N0H5</accession>
<protein>
    <submittedName>
        <fullName evidence="2">Uncharacterized protein</fullName>
    </submittedName>
</protein>
<dbReference type="EMBL" id="JARPOI010000003">
    <property type="protein sequence ID" value="KAJ9186061.1"/>
    <property type="molecule type" value="Genomic_DNA"/>
</dbReference>
<evidence type="ECO:0000256" key="1">
    <source>
        <dbReference type="SAM" id="MobiDB-lite"/>
    </source>
</evidence>
<evidence type="ECO:0000313" key="2">
    <source>
        <dbReference type="EMBL" id="KAJ9186061.1"/>
    </source>
</evidence>
<dbReference type="PANTHER" id="PTHR47251">
    <property type="entry name" value="FINGER DOMAIN PROTEIN, PUTATIVE (AFU_ORTHOLOGUE AFUA_3G04180)-RELATED"/>
    <property type="match status" value="1"/>
</dbReference>
<feature type="compositionally biased region" description="Basic and acidic residues" evidence="1">
    <location>
        <begin position="44"/>
        <end position="66"/>
    </location>
</feature>
<feature type="region of interest" description="Disordered" evidence="1">
    <location>
        <begin position="44"/>
        <end position="140"/>
    </location>
</feature>
<keyword evidence="3" id="KW-1185">Reference proteome</keyword>
<feature type="compositionally biased region" description="Polar residues" evidence="1">
    <location>
        <begin position="77"/>
        <end position="88"/>
    </location>
</feature>
<reference evidence="2" key="1">
    <citation type="journal article" date="2023" name="Plant Biotechnol. J.">
        <title>Chromosome-level wild Hevea brasiliensis genome provides new tools for genomic-assisted breeding and valuable loci to elevate rubber yield.</title>
        <authorList>
            <person name="Cheng H."/>
            <person name="Song X."/>
            <person name="Hu Y."/>
            <person name="Wu T."/>
            <person name="Yang Q."/>
            <person name="An Z."/>
            <person name="Feng S."/>
            <person name="Deng Z."/>
            <person name="Wu W."/>
            <person name="Zeng X."/>
            <person name="Tu M."/>
            <person name="Wang X."/>
            <person name="Huang H."/>
        </authorList>
    </citation>
    <scope>NUCLEOTIDE SEQUENCE</scope>
    <source>
        <strain evidence="2">MT/VB/25A 57/8</strain>
    </source>
</reference>
<proteinExistence type="predicted"/>
<gene>
    <name evidence="2" type="ORF">P3X46_005607</name>
</gene>
<name>A0ABQ9N0H5_HEVBR</name>
<comment type="caution">
    <text evidence="2">The sequence shown here is derived from an EMBL/GenBank/DDBJ whole genome shotgun (WGS) entry which is preliminary data.</text>
</comment>
<dbReference type="PANTHER" id="PTHR47251:SF1">
    <property type="entry name" value="FINGER DOMAIN PROTEIN, PUTATIVE (AFU_ORTHOLOGUE AFUA_3G04180)-RELATED"/>
    <property type="match status" value="1"/>
</dbReference>